<dbReference type="Proteomes" id="UP000613160">
    <property type="component" value="Unassembled WGS sequence"/>
</dbReference>
<evidence type="ECO:0000259" key="4">
    <source>
        <dbReference type="Pfam" id="PF01464"/>
    </source>
</evidence>
<accession>A0A916YAJ9</accession>
<dbReference type="AlphaFoldDB" id="A0A916YAJ9"/>
<organism evidence="6 7">
    <name type="scientific">Aureimonas glaciei</name>
    <dbReference type="NCBI Taxonomy" id="1776957"/>
    <lineage>
        <taxon>Bacteria</taxon>
        <taxon>Pseudomonadati</taxon>
        <taxon>Pseudomonadota</taxon>
        <taxon>Alphaproteobacteria</taxon>
        <taxon>Hyphomicrobiales</taxon>
        <taxon>Aurantimonadaceae</taxon>
        <taxon>Aureimonas</taxon>
    </lineage>
</organism>
<dbReference type="Pfam" id="PF05036">
    <property type="entry name" value="SPOR"/>
    <property type="match status" value="1"/>
</dbReference>
<keyword evidence="3" id="KW-0732">Signal</keyword>
<dbReference type="SUPFAM" id="SSF53955">
    <property type="entry name" value="Lysozyme-like"/>
    <property type="match status" value="1"/>
</dbReference>
<gene>
    <name evidence="6" type="ORF">GCM10011335_44900</name>
</gene>
<evidence type="ECO:0000256" key="3">
    <source>
        <dbReference type="SAM" id="SignalP"/>
    </source>
</evidence>
<comment type="similarity">
    <text evidence="1">Belongs to the transglycosylase Slt family.</text>
</comment>
<dbReference type="Gene3D" id="1.10.530.10">
    <property type="match status" value="1"/>
</dbReference>
<dbReference type="EMBL" id="BMJJ01000013">
    <property type="protein sequence ID" value="GGD37027.1"/>
    <property type="molecule type" value="Genomic_DNA"/>
</dbReference>
<comment type="similarity">
    <text evidence="2">Belongs to the virb1 family.</text>
</comment>
<evidence type="ECO:0000256" key="1">
    <source>
        <dbReference type="ARBA" id="ARBA00007734"/>
    </source>
</evidence>
<proteinExistence type="inferred from homology"/>
<dbReference type="PANTHER" id="PTHR37423:SF2">
    <property type="entry name" value="MEMBRANE-BOUND LYTIC MUREIN TRANSGLYCOSYLASE C"/>
    <property type="match status" value="1"/>
</dbReference>
<feature type="domain" description="SPOR" evidence="5">
    <location>
        <begin position="241"/>
        <end position="317"/>
    </location>
</feature>
<feature type="signal peptide" evidence="3">
    <location>
        <begin position="1"/>
        <end position="23"/>
    </location>
</feature>
<protein>
    <submittedName>
        <fullName evidence="6">Lytic transglycosylase</fullName>
    </submittedName>
</protein>
<evidence type="ECO:0000313" key="7">
    <source>
        <dbReference type="Proteomes" id="UP000613160"/>
    </source>
</evidence>
<reference evidence="6" key="2">
    <citation type="submission" date="2020-09" db="EMBL/GenBank/DDBJ databases">
        <authorList>
            <person name="Sun Q."/>
            <person name="Zhou Y."/>
        </authorList>
    </citation>
    <scope>NUCLEOTIDE SEQUENCE</scope>
    <source>
        <strain evidence="6">CGMCC 1.15493</strain>
    </source>
</reference>
<dbReference type="GO" id="GO:0042834">
    <property type="term" value="F:peptidoglycan binding"/>
    <property type="evidence" value="ECO:0007669"/>
    <property type="project" value="InterPro"/>
</dbReference>
<dbReference type="InterPro" id="IPR008258">
    <property type="entry name" value="Transglycosylase_SLT_dom_1"/>
</dbReference>
<comment type="caution">
    <text evidence="6">The sequence shown here is derived from an EMBL/GenBank/DDBJ whole genome shotgun (WGS) entry which is preliminary data.</text>
</comment>
<keyword evidence="7" id="KW-1185">Reference proteome</keyword>
<sequence>MAVRRGALLSLLASLTAVWTAAAEVPLGDAPAAETGGLAADALTAAATTAKARANAPPGIGPPAPPVGKTGTALICDLIATNAAATEMSPDFFARLIWKESRFDGEALSPVGARGIAQFMPGTARERGLDDPYDISEAIRHSALYLRDLKADLGNWGLAAAAYNGGINRVKRWRVTGGSLPYETENYVLSITARSADWFLEPGREIEAAPLDAAKSFDESCQAMPMVRTRAPAVESAPMQPWGVQVAGSPRQTVALQSFRRVQARFSGILGSKAPIVVRDRASRGRIYAVRIGADSRGEADALCGRLRGAGGSCVVFRN</sequence>
<evidence type="ECO:0000259" key="5">
    <source>
        <dbReference type="Pfam" id="PF05036"/>
    </source>
</evidence>
<dbReference type="Pfam" id="PF01464">
    <property type="entry name" value="SLT"/>
    <property type="match status" value="1"/>
</dbReference>
<dbReference type="InterPro" id="IPR023346">
    <property type="entry name" value="Lysozyme-like_dom_sf"/>
</dbReference>
<name>A0A916YAJ9_9HYPH</name>
<dbReference type="PANTHER" id="PTHR37423">
    <property type="entry name" value="SOLUBLE LYTIC MUREIN TRANSGLYCOSYLASE-RELATED"/>
    <property type="match status" value="1"/>
</dbReference>
<reference evidence="6" key="1">
    <citation type="journal article" date="2014" name="Int. J. Syst. Evol. Microbiol.">
        <title>Complete genome sequence of Corynebacterium casei LMG S-19264T (=DSM 44701T), isolated from a smear-ripened cheese.</title>
        <authorList>
            <consortium name="US DOE Joint Genome Institute (JGI-PGF)"/>
            <person name="Walter F."/>
            <person name="Albersmeier A."/>
            <person name="Kalinowski J."/>
            <person name="Ruckert C."/>
        </authorList>
    </citation>
    <scope>NUCLEOTIDE SEQUENCE</scope>
    <source>
        <strain evidence="6">CGMCC 1.15493</strain>
    </source>
</reference>
<evidence type="ECO:0000313" key="6">
    <source>
        <dbReference type="EMBL" id="GGD37027.1"/>
    </source>
</evidence>
<evidence type="ECO:0000256" key="2">
    <source>
        <dbReference type="ARBA" id="ARBA00009387"/>
    </source>
</evidence>
<dbReference type="RefSeq" id="WP_188854688.1">
    <property type="nucleotide sequence ID" value="NZ_BMJJ01000013.1"/>
</dbReference>
<dbReference type="InterPro" id="IPR007730">
    <property type="entry name" value="SPOR-like_dom"/>
</dbReference>
<dbReference type="CDD" id="cd00254">
    <property type="entry name" value="LT-like"/>
    <property type="match status" value="1"/>
</dbReference>
<feature type="domain" description="Transglycosylase SLT" evidence="4">
    <location>
        <begin position="78"/>
        <end position="176"/>
    </location>
</feature>
<feature type="chain" id="PRO_5038092039" evidence="3">
    <location>
        <begin position="24"/>
        <end position="319"/>
    </location>
</feature>